<feature type="region of interest" description="Disordered" evidence="1">
    <location>
        <begin position="182"/>
        <end position="204"/>
    </location>
</feature>
<dbReference type="RefSeq" id="WP_043386771.1">
    <property type="nucleotide sequence ID" value="NZ_KN039954.1"/>
</dbReference>
<keyword evidence="3" id="KW-1185">Reference proteome</keyword>
<gene>
    <name evidence="2" type="ORF">FM21_36365</name>
</gene>
<feature type="compositionally biased region" description="Pro residues" evidence="1">
    <location>
        <begin position="39"/>
        <end position="52"/>
    </location>
</feature>
<accession>A0A086MQH5</accession>
<evidence type="ECO:0000313" key="3">
    <source>
        <dbReference type="Proteomes" id="UP000029095"/>
    </source>
</evidence>
<proteinExistence type="predicted"/>
<evidence type="ECO:0000313" key="2">
    <source>
        <dbReference type="EMBL" id="KFG71143.1"/>
    </source>
</evidence>
<name>A0A086MQH5_9ACTN</name>
<dbReference type="AlphaFoldDB" id="A0A086MQH5"/>
<organism evidence="2 3">
    <name type="scientific">Streptomyces mutabilis</name>
    <dbReference type="NCBI Taxonomy" id="67332"/>
    <lineage>
        <taxon>Bacteria</taxon>
        <taxon>Bacillati</taxon>
        <taxon>Actinomycetota</taxon>
        <taxon>Actinomycetes</taxon>
        <taxon>Kitasatosporales</taxon>
        <taxon>Streptomycetaceae</taxon>
        <taxon>Streptomyces</taxon>
    </lineage>
</organism>
<comment type="caution">
    <text evidence="2">The sequence shown here is derived from an EMBL/GenBank/DDBJ whole genome shotgun (WGS) entry which is preliminary data.</text>
</comment>
<protein>
    <submittedName>
        <fullName evidence="2">Uncharacterized protein</fullName>
    </submittedName>
</protein>
<reference evidence="2 3" key="1">
    <citation type="submission" date="2014-05" db="EMBL/GenBank/DDBJ databases">
        <title>Complete genome sequence of the Streptomyces mutabilis TRM45540.</title>
        <authorList>
            <person name="Luo X."/>
            <person name="Zhang L."/>
        </authorList>
    </citation>
    <scope>NUCLEOTIDE SEQUENCE [LARGE SCALE GENOMIC DNA]</scope>
    <source>
        <strain evidence="2 3">TRM45540</strain>
    </source>
</reference>
<dbReference type="STRING" id="1915400.FM21_36365"/>
<evidence type="ECO:0000256" key="1">
    <source>
        <dbReference type="SAM" id="MobiDB-lite"/>
    </source>
</evidence>
<sequence>MRCAGCTYAGAPAGLTAHHRAGGCTGIPPQPQPEQAGQPPAPQDAPAAGPPPGERRPRRPRRPGTAEDTGPVRAETGPAQGLLLPGTGDQIWKQVPLPLRHTLATAAYRLVTPEQPVLREKGNRGVRYALRAAGNKRMTGRHWHALLTASRESFGSARSERADRAFEVLREVVAQYVAPALAQRPADEAGGQRADPAPAPPPAR</sequence>
<dbReference type="Proteomes" id="UP000029095">
    <property type="component" value="Unassembled WGS sequence"/>
</dbReference>
<dbReference type="EMBL" id="JNFQ01000011">
    <property type="protein sequence ID" value="KFG71143.1"/>
    <property type="molecule type" value="Genomic_DNA"/>
</dbReference>
<dbReference type="HOGENOM" id="CLU_1342662_0_0_11"/>
<feature type="region of interest" description="Disordered" evidence="1">
    <location>
        <begin position="9"/>
        <end position="79"/>
    </location>
</feature>